<evidence type="ECO:0000313" key="1">
    <source>
        <dbReference type="EMBL" id="MFC1413036.1"/>
    </source>
</evidence>
<protein>
    <recommendedName>
        <fullName evidence="3">SMI1/KNR4 family protein</fullName>
    </recommendedName>
</protein>
<dbReference type="RefSeq" id="WP_380514289.1">
    <property type="nucleotide sequence ID" value="NZ_JBHEZX010000014.1"/>
</dbReference>
<sequence>MHESVLRLIDILPPDEAVRDEINWSAVARRFGHGFPDDYMDFMGAYGPGAINDSFSIGSPVLIEDSSWPPRFIGDITSDGLHLLDGVGPGVAWGEDCAAAYVFWNAEGRDPNEWTVSVVGRTGSRTDFSFGMADFLLYLLRSRTEDIPVALFSPESPRFMHWREEGRLRSEWLNPWPEL</sequence>
<evidence type="ECO:0000313" key="2">
    <source>
        <dbReference type="Proteomes" id="UP001592582"/>
    </source>
</evidence>
<organism evidence="1 2">
    <name type="scientific">Streptacidiphilus alkalitolerans</name>
    <dbReference type="NCBI Taxonomy" id="3342712"/>
    <lineage>
        <taxon>Bacteria</taxon>
        <taxon>Bacillati</taxon>
        <taxon>Actinomycetota</taxon>
        <taxon>Actinomycetes</taxon>
        <taxon>Kitasatosporales</taxon>
        <taxon>Streptomycetaceae</taxon>
        <taxon>Streptacidiphilus</taxon>
    </lineage>
</organism>
<reference evidence="1 2" key="1">
    <citation type="submission" date="2024-09" db="EMBL/GenBank/DDBJ databases">
        <authorList>
            <person name="Lee S.D."/>
        </authorList>
    </citation>
    <scope>NUCLEOTIDE SEQUENCE [LARGE SCALE GENOMIC DNA]</scope>
    <source>
        <strain evidence="1 2">N1-1</strain>
    </source>
</reference>
<gene>
    <name evidence="1" type="ORF">ACEZDG_27595</name>
</gene>
<dbReference type="EMBL" id="JBHEZX010000014">
    <property type="protein sequence ID" value="MFC1413036.1"/>
    <property type="molecule type" value="Genomic_DNA"/>
</dbReference>
<keyword evidence="2" id="KW-1185">Reference proteome</keyword>
<comment type="caution">
    <text evidence="1">The sequence shown here is derived from an EMBL/GenBank/DDBJ whole genome shotgun (WGS) entry which is preliminary data.</text>
</comment>
<accession>A0ABV6VH70</accession>
<dbReference type="Proteomes" id="UP001592582">
    <property type="component" value="Unassembled WGS sequence"/>
</dbReference>
<evidence type="ECO:0008006" key="3">
    <source>
        <dbReference type="Google" id="ProtNLM"/>
    </source>
</evidence>
<proteinExistence type="predicted"/>
<name>A0ABV6VH70_9ACTN</name>